<evidence type="ECO:0000259" key="10">
    <source>
        <dbReference type="PROSITE" id="PS51017"/>
    </source>
</evidence>
<dbReference type="InterPro" id="IPR000315">
    <property type="entry name" value="Znf_B-box"/>
</dbReference>
<dbReference type="OrthoDB" id="153872at2759"/>
<keyword evidence="4 7" id="KW-0863">Zinc-finger</keyword>
<dbReference type="KEGG" id="mcha:111022198"/>
<evidence type="ECO:0000313" key="11">
    <source>
        <dbReference type="Proteomes" id="UP000504603"/>
    </source>
</evidence>
<keyword evidence="6 8" id="KW-0539">Nucleus</keyword>
<dbReference type="Pfam" id="PF06203">
    <property type="entry name" value="CCT"/>
    <property type="match status" value="1"/>
</dbReference>
<comment type="similarity">
    <text evidence="2">Belongs to the CONSTANS family.</text>
</comment>
<sequence length="280" mass="30966">MLKTEIECGGGGGWGLICEACERAAAVVICKADAASLCGACDEEIHSANPLARRHLRVRLPAAEEEEEAASWLVLNKNERQSLFGGSEEEELEDGDEEEEYLKLVELDEEFKDGGYGGGGDDSVVPVPLDQLHFQHHGYDMFSAEPEFHSFTNAAFLTHHSVSVSSMEVGVVPDSTTTTVSDMSIISNARPPKGTIDLFSGTAAIQLSPTDREARVLRYREKKKTRKFEKTIRYASRKAYAETRPRIKGRFAKRTDVQVQLDRKFSSKRTDAGYGIVPSF</sequence>
<feature type="domain" description="B box-type" evidence="9">
    <location>
        <begin position="17"/>
        <end position="60"/>
    </location>
</feature>
<organism evidence="11 12">
    <name type="scientific">Momordica charantia</name>
    <name type="common">Bitter gourd</name>
    <name type="synonym">Balsam pear</name>
    <dbReference type="NCBI Taxonomy" id="3673"/>
    <lineage>
        <taxon>Eukaryota</taxon>
        <taxon>Viridiplantae</taxon>
        <taxon>Streptophyta</taxon>
        <taxon>Embryophyta</taxon>
        <taxon>Tracheophyta</taxon>
        <taxon>Spermatophyta</taxon>
        <taxon>Magnoliopsida</taxon>
        <taxon>eudicotyledons</taxon>
        <taxon>Gunneridae</taxon>
        <taxon>Pentapetalae</taxon>
        <taxon>rosids</taxon>
        <taxon>fabids</taxon>
        <taxon>Cucurbitales</taxon>
        <taxon>Cucurbitaceae</taxon>
        <taxon>Momordiceae</taxon>
        <taxon>Momordica</taxon>
    </lineage>
</organism>
<evidence type="ECO:0000256" key="5">
    <source>
        <dbReference type="ARBA" id="ARBA00022833"/>
    </source>
</evidence>
<gene>
    <name evidence="12" type="primary">LOC111022198</name>
</gene>
<dbReference type="GO" id="GO:0005634">
    <property type="term" value="C:nucleus"/>
    <property type="evidence" value="ECO:0007669"/>
    <property type="project" value="UniProtKB-SubCell"/>
</dbReference>
<name>A0A6J1DQK4_MOMCH</name>
<evidence type="ECO:0000256" key="3">
    <source>
        <dbReference type="ARBA" id="ARBA00022723"/>
    </source>
</evidence>
<dbReference type="GO" id="GO:2000028">
    <property type="term" value="P:regulation of photoperiodism, flowering"/>
    <property type="evidence" value="ECO:0007669"/>
    <property type="project" value="TreeGrafter"/>
</dbReference>
<keyword evidence="5" id="KW-0862">Zinc</keyword>
<evidence type="ECO:0000256" key="8">
    <source>
        <dbReference type="PROSITE-ProRule" id="PRU00357"/>
    </source>
</evidence>
<evidence type="ECO:0000256" key="7">
    <source>
        <dbReference type="PROSITE-ProRule" id="PRU00024"/>
    </source>
</evidence>
<dbReference type="GO" id="GO:0003700">
    <property type="term" value="F:DNA-binding transcription factor activity"/>
    <property type="evidence" value="ECO:0007669"/>
    <property type="project" value="TreeGrafter"/>
</dbReference>
<dbReference type="SMART" id="SM00336">
    <property type="entry name" value="BBOX"/>
    <property type="match status" value="1"/>
</dbReference>
<dbReference type="Pfam" id="PF00643">
    <property type="entry name" value="zf-B_box"/>
    <property type="match status" value="1"/>
</dbReference>
<evidence type="ECO:0000259" key="9">
    <source>
        <dbReference type="PROSITE" id="PS50119"/>
    </source>
</evidence>
<dbReference type="PANTHER" id="PTHR31319:SF39">
    <property type="entry name" value="ZINC FINGER PROTEIN CONSTANS-LIKE 1"/>
    <property type="match status" value="1"/>
</dbReference>
<dbReference type="RefSeq" id="XP_022155061.1">
    <property type="nucleotide sequence ID" value="XM_022299369.1"/>
</dbReference>
<dbReference type="InterPro" id="IPR049808">
    <property type="entry name" value="CONSTANS-like_Bbox1"/>
</dbReference>
<dbReference type="GO" id="GO:0008270">
    <property type="term" value="F:zinc ion binding"/>
    <property type="evidence" value="ECO:0007669"/>
    <property type="project" value="UniProtKB-KW"/>
</dbReference>
<dbReference type="InterPro" id="IPR045281">
    <property type="entry name" value="CONSTANS-like"/>
</dbReference>
<accession>A0A6J1DQK4</accession>
<dbReference type="Proteomes" id="UP000504603">
    <property type="component" value="Unplaced"/>
</dbReference>
<dbReference type="GO" id="GO:0009909">
    <property type="term" value="P:regulation of flower development"/>
    <property type="evidence" value="ECO:0007669"/>
    <property type="project" value="InterPro"/>
</dbReference>
<feature type="domain" description="CCT" evidence="10">
    <location>
        <begin position="212"/>
        <end position="254"/>
    </location>
</feature>
<dbReference type="PROSITE" id="PS51017">
    <property type="entry name" value="CCT"/>
    <property type="match status" value="1"/>
</dbReference>
<keyword evidence="3" id="KW-0479">Metal-binding</keyword>
<evidence type="ECO:0000313" key="12">
    <source>
        <dbReference type="RefSeq" id="XP_022155061.1"/>
    </source>
</evidence>
<dbReference type="AlphaFoldDB" id="A0A6J1DQK4"/>
<evidence type="ECO:0000256" key="4">
    <source>
        <dbReference type="ARBA" id="ARBA00022771"/>
    </source>
</evidence>
<dbReference type="CDD" id="cd19821">
    <property type="entry name" value="Bbox1_BBX-like"/>
    <property type="match status" value="1"/>
</dbReference>
<reference evidence="12" key="1">
    <citation type="submission" date="2025-08" db="UniProtKB">
        <authorList>
            <consortium name="RefSeq"/>
        </authorList>
    </citation>
    <scope>IDENTIFICATION</scope>
    <source>
        <strain evidence="12">OHB3-1</strain>
    </source>
</reference>
<evidence type="ECO:0000256" key="6">
    <source>
        <dbReference type="ARBA" id="ARBA00023242"/>
    </source>
</evidence>
<keyword evidence="11" id="KW-1185">Reference proteome</keyword>
<protein>
    <submittedName>
        <fullName evidence="12">Zinc finger protein CONSTANS-LIKE 1-like</fullName>
    </submittedName>
</protein>
<evidence type="ECO:0000256" key="1">
    <source>
        <dbReference type="ARBA" id="ARBA00004123"/>
    </source>
</evidence>
<dbReference type="InterPro" id="IPR010402">
    <property type="entry name" value="CCT_domain"/>
</dbReference>
<evidence type="ECO:0000256" key="2">
    <source>
        <dbReference type="ARBA" id="ARBA00010024"/>
    </source>
</evidence>
<comment type="subcellular location">
    <subcellularLocation>
        <location evidence="1 8">Nucleus</location>
    </subcellularLocation>
</comment>
<dbReference type="PANTHER" id="PTHR31319">
    <property type="entry name" value="ZINC FINGER PROTEIN CONSTANS-LIKE 4"/>
    <property type="match status" value="1"/>
</dbReference>
<dbReference type="PROSITE" id="PS50119">
    <property type="entry name" value="ZF_BBOX"/>
    <property type="match status" value="1"/>
</dbReference>
<proteinExistence type="inferred from homology"/>
<dbReference type="GeneID" id="111022198"/>